<dbReference type="STRING" id="156980.SAMN04489745_1878"/>
<feature type="domain" description="DUF2726" evidence="7">
    <location>
        <begin position="851"/>
        <end position="947"/>
    </location>
</feature>
<dbReference type="GO" id="GO:0005524">
    <property type="term" value="F:ATP binding"/>
    <property type="evidence" value="ECO:0007669"/>
    <property type="project" value="UniProtKB-KW"/>
</dbReference>
<evidence type="ECO:0000256" key="2">
    <source>
        <dbReference type="ARBA" id="ARBA00022741"/>
    </source>
</evidence>
<evidence type="ECO:0000256" key="5">
    <source>
        <dbReference type="ARBA" id="ARBA00022840"/>
    </source>
</evidence>
<dbReference type="CDD" id="cd18808">
    <property type="entry name" value="SF1_C_Upf1"/>
    <property type="match status" value="1"/>
</dbReference>
<evidence type="ECO:0000259" key="8">
    <source>
        <dbReference type="Pfam" id="PF13086"/>
    </source>
</evidence>
<evidence type="ECO:0000256" key="3">
    <source>
        <dbReference type="ARBA" id="ARBA00022801"/>
    </source>
</evidence>
<proteinExistence type="inferred from homology"/>
<dbReference type="RefSeq" id="WP_082723970.1">
    <property type="nucleotide sequence ID" value="NZ_FNSN01000003.1"/>
</dbReference>
<dbReference type="SUPFAM" id="SSF52540">
    <property type="entry name" value="P-loop containing nucleoside triphosphate hydrolases"/>
    <property type="match status" value="1"/>
</dbReference>
<evidence type="ECO:0000313" key="10">
    <source>
        <dbReference type="EMBL" id="SEC02684.1"/>
    </source>
</evidence>
<organism evidence="10 11">
    <name type="scientific">Arthrobacter woluwensis</name>
    <dbReference type="NCBI Taxonomy" id="156980"/>
    <lineage>
        <taxon>Bacteria</taxon>
        <taxon>Bacillati</taxon>
        <taxon>Actinomycetota</taxon>
        <taxon>Actinomycetes</taxon>
        <taxon>Micrococcales</taxon>
        <taxon>Micrococcaceae</taxon>
        <taxon>Arthrobacter</taxon>
    </lineage>
</organism>
<keyword evidence="2" id="KW-0547">Nucleotide-binding</keyword>
<dbReference type="InterPro" id="IPR047187">
    <property type="entry name" value="SF1_C_Upf1"/>
</dbReference>
<dbReference type="InterPro" id="IPR041677">
    <property type="entry name" value="DNA2/NAM7_AAA_11"/>
</dbReference>
<dbReference type="GO" id="GO:0016787">
    <property type="term" value="F:hydrolase activity"/>
    <property type="evidence" value="ECO:0007669"/>
    <property type="project" value="UniProtKB-KW"/>
</dbReference>
<reference evidence="10 11" key="1">
    <citation type="submission" date="2016-10" db="EMBL/GenBank/DDBJ databases">
        <authorList>
            <person name="de Groot N.N."/>
        </authorList>
    </citation>
    <scope>NUCLEOTIDE SEQUENCE [LARGE SCALE GENOMIC DNA]</scope>
    <source>
        <strain evidence="10 11">DSM 10495</strain>
    </source>
</reference>
<name>A0A1H4P5V2_9MICC</name>
<keyword evidence="3" id="KW-0378">Hydrolase</keyword>
<evidence type="ECO:0000256" key="4">
    <source>
        <dbReference type="ARBA" id="ARBA00022806"/>
    </source>
</evidence>
<keyword evidence="5" id="KW-0067">ATP-binding</keyword>
<evidence type="ECO:0000256" key="1">
    <source>
        <dbReference type="ARBA" id="ARBA00007913"/>
    </source>
</evidence>
<evidence type="ECO:0000256" key="6">
    <source>
        <dbReference type="SAM" id="Coils"/>
    </source>
</evidence>
<dbReference type="AlphaFoldDB" id="A0A1H4P5V2"/>
<gene>
    <name evidence="10" type="ORF">SAMN04489745_1878</name>
</gene>
<dbReference type="Pfam" id="PF13087">
    <property type="entry name" value="AAA_12"/>
    <property type="match status" value="1"/>
</dbReference>
<evidence type="ECO:0000259" key="9">
    <source>
        <dbReference type="Pfam" id="PF13087"/>
    </source>
</evidence>
<dbReference type="Proteomes" id="UP000182652">
    <property type="component" value="Unassembled WGS sequence"/>
</dbReference>
<dbReference type="CDD" id="cd17934">
    <property type="entry name" value="DEXXQc_Upf1-like"/>
    <property type="match status" value="1"/>
</dbReference>
<dbReference type="PANTHER" id="PTHR43788:SF8">
    <property type="entry name" value="DNA-BINDING PROTEIN SMUBP-2"/>
    <property type="match status" value="1"/>
</dbReference>
<protein>
    <submittedName>
        <fullName evidence="10">Uncharacterized protein</fullName>
    </submittedName>
</protein>
<comment type="similarity">
    <text evidence="1">Belongs to the DNA2/NAM7 helicase family.</text>
</comment>
<dbReference type="Pfam" id="PF13086">
    <property type="entry name" value="AAA_11"/>
    <property type="match status" value="1"/>
</dbReference>
<evidence type="ECO:0000313" key="11">
    <source>
        <dbReference type="Proteomes" id="UP000182652"/>
    </source>
</evidence>
<dbReference type="InterPro" id="IPR024402">
    <property type="entry name" value="DUF2726"/>
</dbReference>
<feature type="domain" description="DNA2/NAM7 helicase-like C-terminal" evidence="9">
    <location>
        <begin position="587"/>
        <end position="768"/>
    </location>
</feature>
<dbReference type="InterPro" id="IPR050534">
    <property type="entry name" value="Coronavir_polyprotein_1ab"/>
</dbReference>
<dbReference type="EMBL" id="FNSN01000003">
    <property type="protein sequence ID" value="SEC02684.1"/>
    <property type="molecule type" value="Genomic_DNA"/>
</dbReference>
<feature type="domain" description="DNA2/NAM7 helicase helicase" evidence="8">
    <location>
        <begin position="217"/>
        <end position="566"/>
    </location>
</feature>
<dbReference type="InterPro" id="IPR027417">
    <property type="entry name" value="P-loop_NTPase"/>
</dbReference>
<dbReference type="InterPro" id="IPR041679">
    <property type="entry name" value="DNA2/NAM7-like_C"/>
</dbReference>
<dbReference type="PANTHER" id="PTHR43788">
    <property type="entry name" value="DNA2/NAM7 HELICASE FAMILY MEMBER"/>
    <property type="match status" value="1"/>
</dbReference>
<keyword evidence="11" id="KW-1185">Reference proteome</keyword>
<accession>A0A1H4P5V2</accession>
<keyword evidence="6" id="KW-0175">Coiled coil</keyword>
<dbReference type="Gene3D" id="3.40.960.10">
    <property type="entry name" value="VSR Endonuclease"/>
    <property type="match status" value="1"/>
</dbReference>
<keyword evidence="4" id="KW-0347">Helicase</keyword>
<dbReference type="GO" id="GO:0043139">
    <property type="term" value="F:5'-3' DNA helicase activity"/>
    <property type="evidence" value="ECO:0007669"/>
    <property type="project" value="TreeGrafter"/>
</dbReference>
<dbReference type="Pfam" id="PF10881">
    <property type="entry name" value="DUF2726"/>
    <property type="match status" value="1"/>
</dbReference>
<dbReference type="Gene3D" id="3.40.50.300">
    <property type="entry name" value="P-loop containing nucleotide triphosphate hydrolases"/>
    <property type="match status" value="2"/>
</dbReference>
<feature type="coiled-coil region" evidence="6">
    <location>
        <begin position="331"/>
        <end position="365"/>
    </location>
</feature>
<evidence type="ECO:0000259" key="7">
    <source>
        <dbReference type="Pfam" id="PF10881"/>
    </source>
</evidence>
<sequence length="953" mass="106445">MQARVFGRRQDAWSFNGFEEAILVDPRSALVLTRKDPKSRWSDSTHEVDSFAIGASKITLTFVPKHAGSPRIAYSYSRVRAAVCAPGTPILVPDQHVVLVRGVLWSSALEIFEFDGPDGPLRKLFWTSRDGIEKTCWYEAEDVVIMADATYRSAQSSAVLGYFREIIEAKDPESDPIVRAYRSFDFVHPESVLARYLSGGLPSPRSAPAKRVYPFRSNLSQQEATEKALTHQISVIEGPPGTGKTETILNLIANIVVNELGSVAVVSLSNSAVENVGEKLQEYGFGHIVAELGNRTKQEAFFAAQRQRNEAAVAFAHCSPPAPDPTQLAELDERLRALQAMERERAQARALLAEYRLEYDHFRRRCDDEKSVSVDSLPLLRRPTSRILEFLAESSLEMEFGYRPGLIGRVRKFFKYGRIRDIDSADVETVLALQSAYYQKRIAELVSDIARLDGELDGSDFEEVARQRQLRSLETFAASLASRVGQGGRADFTPDSLRHATSFRSLVHEYPLVLSTCHSLRRNIPAGNLFDYLIIDEASQVDLLSASLAMSVCRNLVIVGDRKQLPQISSMPEGALPAPSPPYDYVEQSILSSLQLLYGETVPVTLLREHYRCHPAIIGFCNRAFYDGQLISYTSSDGRAAPAMRVHPTARGNHMRQHRGGGKSNQREIDVVLQEVLPAAPPGTRLEDIAFAAPYRQQADKAAAQLSDQMDTVDTVHRLQGRQKRMVVLTTVLSETWQGLRGLQFVDDPRLINVAVSRAIDTFVLVTNFDQLPKSRHIRDLIGYIEYHYPDQAVEPSAVVSVFDLLYRDFDAQLAPLAGRLSSTAKYRSEEIIRVLIGDILAEPAHGHLRLQEQVFLKNLVARGTSLNDEQRAFVRRTSSVDFVVYNAVTQLPQLAIEVDGFAWHENNPAQLRRDRVKDSVLQRVGLPLLRLRTTESGEEDRIRGALAASARV</sequence>